<name>A0A2M7GZZ7_9BACT</name>
<dbReference type="GO" id="GO:0008757">
    <property type="term" value="F:S-adenosylmethionine-dependent methyltransferase activity"/>
    <property type="evidence" value="ECO:0007669"/>
    <property type="project" value="InterPro"/>
</dbReference>
<dbReference type="Pfam" id="PF08241">
    <property type="entry name" value="Methyltransf_11"/>
    <property type="match status" value="1"/>
</dbReference>
<dbReference type="Proteomes" id="UP000230025">
    <property type="component" value="Unassembled WGS sequence"/>
</dbReference>
<organism evidence="2 3">
    <name type="scientific">bacterium (Candidatus Ratteibacteria) CG15_BIG_FIL_POST_REV_8_21_14_020_41_12</name>
    <dbReference type="NCBI Taxonomy" id="2014291"/>
    <lineage>
        <taxon>Bacteria</taxon>
        <taxon>Candidatus Ratteibacteria</taxon>
    </lineage>
</organism>
<evidence type="ECO:0000259" key="1">
    <source>
        <dbReference type="Pfam" id="PF08241"/>
    </source>
</evidence>
<dbReference type="GO" id="GO:0032259">
    <property type="term" value="P:methylation"/>
    <property type="evidence" value="ECO:0007669"/>
    <property type="project" value="UniProtKB-KW"/>
</dbReference>
<gene>
    <name evidence="2" type="ORF">COW28_01230</name>
</gene>
<comment type="caution">
    <text evidence="2">The sequence shown here is derived from an EMBL/GenBank/DDBJ whole genome shotgun (WGS) entry which is preliminary data.</text>
</comment>
<evidence type="ECO:0000313" key="3">
    <source>
        <dbReference type="Proteomes" id="UP000230025"/>
    </source>
</evidence>
<dbReference type="SUPFAM" id="SSF53335">
    <property type="entry name" value="S-adenosyl-L-methionine-dependent methyltransferases"/>
    <property type="match status" value="1"/>
</dbReference>
<evidence type="ECO:0000313" key="2">
    <source>
        <dbReference type="EMBL" id="PIW34072.1"/>
    </source>
</evidence>
<reference evidence="3" key="1">
    <citation type="submission" date="2017-09" db="EMBL/GenBank/DDBJ databases">
        <title>Depth-based differentiation of microbial function through sediment-hosted aquifers and enrichment of novel symbionts in the deep terrestrial subsurface.</title>
        <authorList>
            <person name="Probst A.J."/>
            <person name="Ladd B."/>
            <person name="Jarett J.K."/>
            <person name="Geller-Mcgrath D.E."/>
            <person name="Sieber C.M.K."/>
            <person name="Emerson J.B."/>
            <person name="Anantharaman K."/>
            <person name="Thomas B.C."/>
            <person name="Malmstrom R."/>
            <person name="Stieglmeier M."/>
            <person name="Klingl A."/>
            <person name="Woyke T."/>
            <person name="Ryan C.M."/>
            <person name="Banfield J.F."/>
        </authorList>
    </citation>
    <scope>NUCLEOTIDE SEQUENCE [LARGE SCALE GENOMIC DNA]</scope>
</reference>
<keyword evidence="2" id="KW-0489">Methyltransferase</keyword>
<accession>A0A2M7GZZ7</accession>
<dbReference type="InterPro" id="IPR029063">
    <property type="entry name" value="SAM-dependent_MTases_sf"/>
</dbReference>
<proteinExistence type="predicted"/>
<dbReference type="Gene3D" id="3.40.50.150">
    <property type="entry name" value="Vaccinia Virus protein VP39"/>
    <property type="match status" value="1"/>
</dbReference>
<keyword evidence="2" id="KW-0808">Transferase</keyword>
<dbReference type="CDD" id="cd02440">
    <property type="entry name" value="AdoMet_MTases"/>
    <property type="match status" value="1"/>
</dbReference>
<feature type="domain" description="Methyltransferase type 11" evidence="1">
    <location>
        <begin position="30"/>
        <end position="78"/>
    </location>
</feature>
<sequence>MKILDLGCGNNKRKEAVGIDREDRPGVDIIHNLDIFPWPIKDNEFDVVVCSHVLEHLSDIVKVMEEIHRIAKNQAKVLIWTPHFSNTGSFTDPLHIHHFSLESFNYFVEGTKARKYTRKKFKLIKSKLTFGKSQIIGKAFALLSTHAYEKYFCFIFPAQDIYLELEVIK</sequence>
<protein>
    <submittedName>
        <fullName evidence="2">Class I SAM-dependent methyltransferase</fullName>
    </submittedName>
</protein>
<dbReference type="AlphaFoldDB" id="A0A2M7GZZ7"/>
<dbReference type="InterPro" id="IPR013216">
    <property type="entry name" value="Methyltransf_11"/>
</dbReference>
<dbReference type="EMBL" id="PFFY01000057">
    <property type="protein sequence ID" value="PIW34072.1"/>
    <property type="molecule type" value="Genomic_DNA"/>
</dbReference>